<dbReference type="SMART" id="SM00355">
    <property type="entry name" value="ZnF_C2H2"/>
    <property type="match status" value="4"/>
</dbReference>
<reference evidence="8" key="1">
    <citation type="submission" date="2023-10" db="EMBL/GenBank/DDBJ databases">
        <authorList>
            <person name="Guldener U."/>
        </authorList>
    </citation>
    <scope>NUCLEOTIDE SEQUENCE</scope>
    <source>
        <strain evidence="8">Mp4</strain>
    </source>
</reference>
<keyword evidence="3 5" id="KW-0863">Zinc-finger</keyword>
<evidence type="ECO:0000313" key="9">
    <source>
        <dbReference type="Proteomes" id="UP001294444"/>
    </source>
</evidence>
<evidence type="ECO:0000256" key="2">
    <source>
        <dbReference type="ARBA" id="ARBA00022737"/>
    </source>
</evidence>
<feature type="region of interest" description="Disordered" evidence="6">
    <location>
        <begin position="236"/>
        <end position="256"/>
    </location>
</feature>
<proteinExistence type="predicted"/>
<keyword evidence="9" id="KW-1185">Reference proteome</keyword>
<dbReference type="PROSITE" id="PS00028">
    <property type="entry name" value="ZINC_FINGER_C2H2_1"/>
    <property type="match status" value="3"/>
</dbReference>
<dbReference type="AlphaFoldDB" id="A0AAJ4XQ57"/>
<dbReference type="SUPFAM" id="SSF57667">
    <property type="entry name" value="beta-beta-alpha zinc fingers"/>
    <property type="match status" value="2"/>
</dbReference>
<dbReference type="InterPro" id="IPR013087">
    <property type="entry name" value="Znf_C2H2_type"/>
</dbReference>
<evidence type="ECO:0000313" key="8">
    <source>
        <dbReference type="EMBL" id="SNX85088.1"/>
    </source>
</evidence>
<evidence type="ECO:0000256" key="5">
    <source>
        <dbReference type="PROSITE-ProRule" id="PRU00042"/>
    </source>
</evidence>
<name>A0AAJ4XQ57_9BASI</name>
<gene>
    <name evidence="8" type="ORF">MEPE_03797</name>
</gene>
<sequence length="368" mass="40306">MDILELVHEDQRRESRPFDCQQPGCPKAFSRHARIHSQERPFACHFRDCGKTFIQRSALTVHIRVHTGERPHVCESCSKAFSDSSSLARHRRIHTGRRPYKCLVPGCAKSFCRKTTLTKHTRRNHADAEGSYTGIGGPTTIMSNSISMNRCALPPHSRSTFPQGLEHHYLAALKVEEGSNANAGFGFQTTHQAEYPGTPYSAAAMSTCPSSSTSCDELDLGRRSSVAASASYSSTSFHSANSNSNRACPTPSTLTPASEISYFPRTPDVRDARAFEVFNAKPHFNHFSVAGTEYAGCEAEQHGATAGFHSSVISHGMNFGMMPSGYGVDQADASSIDPNLWNNGVQVGHSFYENQPNNQAQPRGNMPY</sequence>
<dbReference type="GO" id="GO:0000785">
    <property type="term" value="C:chromatin"/>
    <property type="evidence" value="ECO:0007669"/>
    <property type="project" value="TreeGrafter"/>
</dbReference>
<dbReference type="InterPro" id="IPR036236">
    <property type="entry name" value="Znf_C2H2_sf"/>
</dbReference>
<feature type="domain" description="C2H2-type" evidence="7">
    <location>
        <begin position="72"/>
        <end position="99"/>
    </location>
</feature>
<dbReference type="PANTHER" id="PTHR14003:SF22">
    <property type="entry name" value="FINGER DOMAIN PROTEIN, PUTATIVE (AFU_ORTHOLOGUE AFUA_4G11480)-RELATED"/>
    <property type="match status" value="1"/>
</dbReference>
<feature type="compositionally biased region" description="Low complexity" evidence="6">
    <location>
        <begin position="236"/>
        <end position="245"/>
    </location>
</feature>
<feature type="domain" description="C2H2-type" evidence="7">
    <location>
        <begin position="100"/>
        <end position="130"/>
    </location>
</feature>
<accession>A0AAJ4XQ57</accession>
<dbReference type="GO" id="GO:0008270">
    <property type="term" value="F:zinc ion binding"/>
    <property type="evidence" value="ECO:0007669"/>
    <property type="project" value="UniProtKB-KW"/>
</dbReference>
<feature type="compositionally biased region" description="Polar residues" evidence="6">
    <location>
        <begin position="246"/>
        <end position="256"/>
    </location>
</feature>
<dbReference type="EMBL" id="OAPG01000008">
    <property type="protein sequence ID" value="SNX85088.1"/>
    <property type="molecule type" value="Genomic_DNA"/>
</dbReference>
<evidence type="ECO:0000256" key="1">
    <source>
        <dbReference type="ARBA" id="ARBA00022723"/>
    </source>
</evidence>
<dbReference type="Pfam" id="PF00096">
    <property type="entry name" value="zf-C2H2"/>
    <property type="match status" value="3"/>
</dbReference>
<keyword evidence="2" id="KW-0677">Repeat</keyword>
<dbReference type="Proteomes" id="UP001294444">
    <property type="component" value="Unassembled WGS sequence"/>
</dbReference>
<evidence type="ECO:0000259" key="7">
    <source>
        <dbReference type="PROSITE" id="PS50157"/>
    </source>
</evidence>
<evidence type="ECO:0000256" key="6">
    <source>
        <dbReference type="SAM" id="MobiDB-lite"/>
    </source>
</evidence>
<organism evidence="8 9">
    <name type="scientific">Melanopsichium pennsylvanicum</name>
    <dbReference type="NCBI Taxonomy" id="63383"/>
    <lineage>
        <taxon>Eukaryota</taxon>
        <taxon>Fungi</taxon>
        <taxon>Dikarya</taxon>
        <taxon>Basidiomycota</taxon>
        <taxon>Ustilaginomycotina</taxon>
        <taxon>Ustilaginomycetes</taxon>
        <taxon>Ustilaginales</taxon>
        <taxon>Ustilaginaceae</taxon>
        <taxon>Melanopsichium</taxon>
    </lineage>
</organism>
<comment type="caution">
    <text evidence="8">The sequence shown here is derived from an EMBL/GenBank/DDBJ whole genome shotgun (WGS) entry which is preliminary data.</text>
</comment>
<dbReference type="FunFam" id="3.30.160.60:FF:002343">
    <property type="entry name" value="Zinc finger protein 33A"/>
    <property type="match status" value="1"/>
</dbReference>
<keyword evidence="1" id="KW-0479">Metal-binding</keyword>
<keyword evidence="4" id="KW-0862">Zinc</keyword>
<dbReference type="PROSITE" id="PS50157">
    <property type="entry name" value="ZINC_FINGER_C2H2_2"/>
    <property type="match status" value="3"/>
</dbReference>
<dbReference type="GO" id="GO:0005667">
    <property type="term" value="C:transcription regulator complex"/>
    <property type="evidence" value="ECO:0007669"/>
    <property type="project" value="TreeGrafter"/>
</dbReference>
<feature type="domain" description="C2H2-type" evidence="7">
    <location>
        <begin position="42"/>
        <end position="71"/>
    </location>
</feature>
<protein>
    <submittedName>
        <fullName evidence="8">Related to Zinc finger protein</fullName>
    </submittedName>
</protein>
<dbReference type="GO" id="GO:0000978">
    <property type="term" value="F:RNA polymerase II cis-regulatory region sequence-specific DNA binding"/>
    <property type="evidence" value="ECO:0007669"/>
    <property type="project" value="TreeGrafter"/>
</dbReference>
<dbReference type="GO" id="GO:0031519">
    <property type="term" value="C:PcG protein complex"/>
    <property type="evidence" value="ECO:0007669"/>
    <property type="project" value="TreeGrafter"/>
</dbReference>
<dbReference type="Gene3D" id="3.30.160.60">
    <property type="entry name" value="Classic Zinc Finger"/>
    <property type="match status" value="3"/>
</dbReference>
<dbReference type="FunFam" id="3.30.160.60:FF:000125">
    <property type="entry name" value="Putative zinc finger protein 143"/>
    <property type="match status" value="1"/>
</dbReference>
<dbReference type="PANTHER" id="PTHR14003">
    <property type="entry name" value="TRANSCRIPTIONAL REPRESSOR PROTEIN YY"/>
    <property type="match status" value="1"/>
</dbReference>
<evidence type="ECO:0000256" key="3">
    <source>
        <dbReference type="ARBA" id="ARBA00022771"/>
    </source>
</evidence>
<evidence type="ECO:0000256" key="4">
    <source>
        <dbReference type="ARBA" id="ARBA00022833"/>
    </source>
</evidence>
<dbReference type="GO" id="GO:0000981">
    <property type="term" value="F:DNA-binding transcription factor activity, RNA polymerase II-specific"/>
    <property type="evidence" value="ECO:0007669"/>
    <property type="project" value="UniProtKB-ARBA"/>
</dbReference>